<reference evidence="2" key="1">
    <citation type="submission" date="2024-07" db="EMBL/GenBank/DDBJ databases">
        <authorList>
            <person name="Yu S.T."/>
        </authorList>
    </citation>
    <scope>NUCLEOTIDE SEQUENCE</scope>
    <source>
        <strain evidence="2">R35</strain>
    </source>
</reference>
<dbReference type="EMBL" id="CP163440">
    <property type="protein sequence ID" value="XDQ69010.1"/>
    <property type="molecule type" value="Genomic_DNA"/>
</dbReference>
<dbReference type="Gene3D" id="3.40.630.30">
    <property type="match status" value="1"/>
</dbReference>
<sequence>MPPQLETARLTLRPWTESDVDAHRTLVAERGDGMPSIEHNRRMIDDQRAASALTGTALLAVIRRDVGDFIGYCGLTVGRASVDEPEIAYELFQRVHGQGYATEVASAVLDAAITTGRKRLWSTVRPWNAPSFRVLEKLRFERDHVSADDRGALVWLTRSLP</sequence>
<dbReference type="Pfam" id="PF13302">
    <property type="entry name" value="Acetyltransf_3"/>
    <property type="match status" value="1"/>
</dbReference>
<protein>
    <submittedName>
        <fullName evidence="2">GNAT family N-acetyltransferase</fullName>
        <ecNumber evidence="2">2.3.-.-</ecNumber>
    </submittedName>
</protein>
<dbReference type="EC" id="2.3.-.-" evidence="2"/>
<keyword evidence="2" id="KW-0012">Acyltransferase</keyword>
<dbReference type="PANTHER" id="PTHR43792:SF1">
    <property type="entry name" value="N-ACETYLTRANSFERASE DOMAIN-CONTAINING PROTEIN"/>
    <property type="match status" value="1"/>
</dbReference>
<proteinExistence type="predicted"/>
<dbReference type="PANTHER" id="PTHR43792">
    <property type="entry name" value="GNAT FAMILY, PUTATIVE (AFU_ORTHOLOGUE AFUA_3G00765)-RELATED-RELATED"/>
    <property type="match status" value="1"/>
</dbReference>
<gene>
    <name evidence="2" type="ORF">AB5J50_50645</name>
</gene>
<dbReference type="RefSeq" id="WP_369265746.1">
    <property type="nucleotide sequence ID" value="NZ_CP163440.1"/>
</dbReference>
<organism evidence="2">
    <name type="scientific">Streptomyces sp. R35</name>
    <dbReference type="NCBI Taxonomy" id="3238630"/>
    <lineage>
        <taxon>Bacteria</taxon>
        <taxon>Bacillati</taxon>
        <taxon>Actinomycetota</taxon>
        <taxon>Actinomycetes</taxon>
        <taxon>Kitasatosporales</taxon>
        <taxon>Streptomycetaceae</taxon>
        <taxon>Streptomyces</taxon>
    </lineage>
</organism>
<feature type="domain" description="N-acetyltransferase" evidence="1">
    <location>
        <begin position="10"/>
        <end position="161"/>
    </location>
</feature>
<dbReference type="AlphaFoldDB" id="A0AB39SP96"/>
<dbReference type="InterPro" id="IPR051531">
    <property type="entry name" value="N-acetyltransferase"/>
</dbReference>
<keyword evidence="2" id="KW-0808">Transferase</keyword>
<evidence type="ECO:0000259" key="1">
    <source>
        <dbReference type="PROSITE" id="PS51186"/>
    </source>
</evidence>
<dbReference type="GO" id="GO:0016747">
    <property type="term" value="F:acyltransferase activity, transferring groups other than amino-acyl groups"/>
    <property type="evidence" value="ECO:0007669"/>
    <property type="project" value="InterPro"/>
</dbReference>
<evidence type="ECO:0000313" key="2">
    <source>
        <dbReference type="EMBL" id="XDQ69010.1"/>
    </source>
</evidence>
<accession>A0AB39SP96</accession>
<dbReference type="InterPro" id="IPR000182">
    <property type="entry name" value="GNAT_dom"/>
</dbReference>
<dbReference type="InterPro" id="IPR016181">
    <property type="entry name" value="Acyl_CoA_acyltransferase"/>
</dbReference>
<dbReference type="SUPFAM" id="SSF55729">
    <property type="entry name" value="Acyl-CoA N-acyltransferases (Nat)"/>
    <property type="match status" value="1"/>
</dbReference>
<name>A0AB39SP96_9ACTN</name>
<dbReference type="PROSITE" id="PS51186">
    <property type="entry name" value="GNAT"/>
    <property type="match status" value="1"/>
</dbReference>